<dbReference type="STRING" id="516051.VC82_365"/>
<feature type="domain" description="DUF2268" evidence="1">
    <location>
        <begin position="175"/>
        <end position="328"/>
    </location>
</feature>
<protein>
    <recommendedName>
        <fullName evidence="1">DUF2268 domain-containing protein</fullName>
    </recommendedName>
</protein>
<dbReference type="RefSeq" id="WP_045800863.1">
    <property type="nucleotide sequence ID" value="NZ_CP011071.1"/>
</dbReference>
<evidence type="ECO:0000259" key="1">
    <source>
        <dbReference type="Pfam" id="PF10026"/>
    </source>
</evidence>
<dbReference type="EMBL" id="CP011071">
    <property type="protein sequence ID" value="AKA34047.1"/>
    <property type="molecule type" value="Genomic_DNA"/>
</dbReference>
<name>A0A0D5YPA7_9FLAO</name>
<dbReference type="KEGG" id="mlt:VC82_365"/>
<dbReference type="Proteomes" id="UP000032726">
    <property type="component" value="Chromosome"/>
</dbReference>
<dbReference type="OrthoDB" id="6402335at2"/>
<keyword evidence="3" id="KW-1185">Reference proteome</keyword>
<reference evidence="2 3" key="1">
    <citation type="submission" date="2015-03" db="EMBL/GenBank/DDBJ databases">
        <title>Complete genome sequence of Muricauda lutaonensis CC-HSB-11T, isolated from a coastal hot spring.</title>
        <authorList>
            <person name="Kim K.M."/>
        </authorList>
    </citation>
    <scope>NUCLEOTIDE SEQUENCE [LARGE SCALE GENOMIC DNA]</scope>
    <source>
        <strain evidence="2 3">CC-HSB-11</strain>
    </source>
</reference>
<dbReference type="PATRIC" id="fig|516051.4.peg.378"/>
<dbReference type="AlphaFoldDB" id="A0A0D5YPA7"/>
<dbReference type="Pfam" id="PF10026">
    <property type="entry name" value="DUF2268"/>
    <property type="match status" value="1"/>
</dbReference>
<dbReference type="InterPro" id="IPR018728">
    <property type="entry name" value="DUF2268"/>
</dbReference>
<evidence type="ECO:0000313" key="2">
    <source>
        <dbReference type="EMBL" id="AKA34047.1"/>
    </source>
</evidence>
<accession>A0A0D5YPA7</accession>
<gene>
    <name evidence="2" type="ORF">VC82_365</name>
</gene>
<sequence length="342" mass="39981">MSKKYIGMMVSLLAMVFIFGCNHRRKGEKSAIYEALEEYPDSIVVGGITFQYGFKNQMLAHRDGVFDTALIVEKFYKPNQYLFDSCFNFFSTPIYSPKEIVRWNSTYLDEYDTIVWKQTRFLLEQNIDSLLKKHLNAVQEMTGIKGEAKFLAYFPPEGYGVSGGCDPYSMAFDLMYKIEDADYLKKVIPHEIEHTIYENQIGNDPYFATGIGVTLDEGLATYFERTYNKADSTIFFDTKAETDWLLKNEREIFERFEPYLMKPLDSACPLLYHFNRTSDCQPLFTEVPTKLLETNMGYFLGYRIIEQYTKVHGTDSWRDIYHISPKEFYEKSGYKDFIQAPE</sequence>
<dbReference type="PROSITE" id="PS51257">
    <property type="entry name" value="PROKAR_LIPOPROTEIN"/>
    <property type="match status" value="1"/>
</dbReference>
<dbReference type="HOGENOM" id="CLU_851788_0_0_10"/>
<evidence type="ECO:0000313" key="3">
    <source>
        <dbReference type="Proteomes" id="UP000032726"/>
    </source>
</evidence>
<organism evidence="2 3">
    <name type="scientific">Flagellimonas lutaonensis</name>
    <dbReference type="NCBI Taxonomy" id="516051"/>
    <lineage>
        <taxon>Bacteria</taxon>
        <taxon>Pseudomonadati</taxon>
        <taxon>Bacteroidota</taxon>
        <taxon>Flavobacteriia</taxon>
        <taxon>Flavobacteriales</taxon>
        <taxon>Flavobacteriaceae</taxon>
        <taxon>Flagellimonas</taxon>
    </lineage>
</organism>
<proteinExistence type="predicted"/>